<feature type="repeat" description="PPR" evidence="2">
    <location>
        <begin position="726"/>
        <end position="760"/>
    </location>
</feature>
<organism evidence="5 6">
    <name type="scientific">Carpinus fangiana</name>
    <dbReference type="NCBI Taxonomy" id="176857"/>
    <lineage>
        <taxon>Eukaryota</taxon>
        <taxon>Viridiplantae</taxon>
        <taxon>Streptophyta</taxon>
        <taxon>Embryophyta</taxon>
        <taxon>Tracheophyta</taxon>
        <taxon>Spermatophyta</taxon>
        <taxon>Magnoliopsida</taxon>
        <taxon>eudicotyledons</taxon>
        <taxon>Gunneridae</taxon>
        <taxon>Pentapetalae</taxon>
        <taxon>rosids</taxon>
        <taxon>fabids</taxon>
        <taxon>Fagales</taxon>
        <taxon>Betulaceae</taxon>
        <taxon>Carpinus</taxon>
    </lineage>
</organism>
<dbReference type="FunFam" id="1.10.3210.10:FF:000016">
    <property type="entry name" value="HD domain-containing protein 2"/>
    <property type="match status" value="1"/>
</dbReference>
<dbReference type="PANTHER" id="PTHR24015:SF1903">
    <property type="entry name" value="OS05G0305300 PROTEIN"/>
    <property type="match status" value="1"/>
</dbReference>
<name>A0A5N6QXP8_9ROSI</name>
<protein>
    <recommendedName>
        <fullName evidence="4">HD/PDEase domain-containing protein</fullName>
    </recommendedName>
</protein>
<evidence type="ECO:0000259" key="4">
    <source>
        <dbReference type="SMART" id="SM00471"/>
    </source>
</evidence>
<dbReference type="InterPro" id="IPR011990">
    <property type="entry name" value="TPR-like_helical_dom_sf"/>
</dbReference>
<dbReference type="SMART" id="SM00471">
    <property type="entry name" value="HDc"/>
    <property type="match status" value="1"/>
</dbReference>
<dbReference type="GO" id="GO:0009451">
    <property type="term" value="P:RNA modification"/>
    <property type="evidence" value="ECO:0007669"/>
    <property type="project" value="InterPro"/>
</dbReference>
<dbReference type="FunFam" id="1.25.40.10:FF:000381">
    <property type="entry name" value="Pentatricopeptide repeat-containing protein"/>
    <property type="match status" value="1"/>
</dbReference>
<dbReference type="Gene3D" id="1.25.40.10">
    <property type="entry name" value="Tetratricopeptide repeat domain"/>
    <property type="match status" value="5"/>
</dbReference>
<evidence type="ECO:0000313" key="5">
    <source>
        <dbReference type="EMBL" id="KAE8022323.1"/>
    </source>
</evidence>
<dbReference type="InterPro" id="IPR046960">
    <property type="entry name" value="PPR_At4g14850-like_plant"/>
</dbReference>
<dbReference type="GO" id="GO:0003723">
    <property type="term" value="F:RNA binding"/>
    <property type="evidence" value="ECO:0007669"/>
    <property type="project" value="InterPro"/>
</dbReference>
<dbReference type="Gene3D" id="1.10.3210.10">
    <property type="entry name" value="Hypothetical protein af1432"/>
    <property type="match status" value="1"/>
</dbReference>
<dbReference type="InterPro" id="IPR006674">
    <property type="entry name" value="HD_domain"/>
</dbReference>
<feature type="region of interest" description="Disordered" evidence="3">
    <location>
        <begin position="32"/>
        <end position="72"/>
    </location>
</feature>
<dbReference type="AlphaFoldDB" id="A0A5N6QXP8"/>
<keyword evidence="6" id="KW-1185">Reference proteome</keyword>
<dbReference type="Pfam" id="PF13023">
    <property type="entry name" value="HD_3"/>
    <property type="match status" value="1"/>
</dbReference>
<feature type="repeat" description="PPR" evidence="2">
    <location>
        <begin position="625"/>
        <end position="659"/>
    </location>
</feature>
<evidence type="ECO:0000256" key="2">
    <source>
        <dbReference type="PROSITE-ProRule" id="PRU00708"/>
    </source>
</evidence>
<gene>
    <name evidence="5" type="ORF">FH972_008131</name>
</gene>
<feature type="repeat" description="PPR" evidence="2">
    <location>
        <begin position="320"/>
        <end position="354"/>
    </location>
</feature>
<dbReference type="Proteomes" id="UP000327013">
    <property type="component" value="Chromosome 3"/>
</dbReference>
<evidence type="ECO:0000256" key="1">
    <source>
        <dbReference type="ARBA" id="ARBA00022737"/>
    </source>
</evidence>
<proteinExistence type="predicted"/>
<dbReference type="InterPro" id="IPR003607">
    <property type="entry name" value="HD/PDEase_dom"/>
</dbReference>
<dbReference type="NCBIfam" id="TIGR00756">
    <property type="entry name" value="PPR"/>
    <property type="match status" value="4"/>
</dbReference>
<sequence length="1013" mass="111302">MGSASRVLLFFPRPSLYTVNLRFKSVTAQYSSSPTTTSRLSRMATEASPSSSSSSSVTAGHGINSPANGETVSSPASSAIDFLFLCHRLKTTKRAGWVRKEVKDPESIADHMYRMGLMALIAPDIPGIQRDKCIKMAIVHDIAEAIVGDITPADGISKAEKSRREQEALDHMCKLLGGGSRAKEIGELWLEYEENSSPEAKIVKDLDKVEMILQALEYENEQGKELEEFFQSTAGKFQTELGKAWALEIASRRRKEWKTVLVDGVTKSKAISEGQALHSHIIKLLAEPQTTVLNSLANMYIKCGCTSLAEQVFDEMPERDIVSWNTILSGYLSTGYAWNAFIWFKIMLGCGVVPDQFSLNSVLKACFMNGELSGGVQVHGLIVKLGLCDNAFVGNGLIELYDEFDCFDESVNVFDALVYKDVAVINTMIRVYVKMGNVEEAFEKFRLLFSDTREPMRATFVNLLCAISGYENLKEGLLVHGLIIKLGLEGQGVVENSLVRMYCSCGALDEAFDFLLYLGSKNVMSWTTLISQFSIHGCFQEAMHIFQWLHHDNVVALDEFMLVCILSASAASKCLCLGTQIHSIIITTGIGLHKGIGSALMDMYSNCFCLEDMYKVLQQVGRKSDLLTWTTVISGNVHIGLPMEALKYFSQMLNEGVRPDAVACVSLLTGCIGLQTIEHGEMVHAYVTKSGNGTEGYVQTALISLYANFGCFNSAEKILGSRIECDVVSVTALISGYAKFGYSIEALFWFRNVLREGISPNNFTLASALMASTKSTAISTGRSLHNLIIKVGLEDDNFVASSLIDMYSKCGAIEDAVHYFSRTHHQDIVVWNSLLAGHAHHGNGEEVLKAFDKMQIHGIKPDRITFLSVLSGCSHGALTDKVVEYFCMMHDTYGISPMVEHYACVIDSLGRAGLFKKAVKLIEALSFIPCMLILRSLLSSCILHGCIQLGLAVVAKMIVLGGDEVATFALFSKLCAADERWGDTLKVREIMKKKVGQPKKVGTSWIESTSVPS</sequence>
<dbReference type="Pfam" id="PF13041">
    <property type="entry name" value="PPR_2"/>
    <property type="match status" value="2"/>
</dbReference>
<feature type="domain" description="HD/PDEase" evidence="4">
    <location>
        <begin position="104"/>
        <end position="221"/>
    </location>
</feature>
<dbReference type="Pfam" id="PF01535">
    <property type="entry name" value="PPR"/>
    <property type="match status" value="7"/>
</dbReference>
<dbReference type="PANTHER" id="PTHR24015">
    <property type="entry name" value="OS07G0578800 PROTEIN-RELATED"/>
    <property type="match status" value="1"/>
</dbReference>
<dbReference type="SUPFAM" id="SSF109604">
    <property type="entry name" value="HD-domain/PDEase-like"/>
    <property type="match status" value="1"/>
</dbReference>
<dbReference type="PROSITE" id="PS51375">
    <property type="entry name" value="PPR"/>
    <property type="match status" value="5"/>
</dbReference>
<evidence type="ECO:0000313" key="6">
    <source>
        <dbReference type="Proteomes" id="UP000327013"/>
    </source>
</evidence>
<feature type="repeat" description="PPR" evidence="2">
    <location>
        <begin position="421"/>
        <end position="455"/>
    </location>
</feature>
<dbReference type="FunFam" id="1.25.40.10:FF:000090">
    <property type="entry name" value="Pentatricopeptide repeat-containing protein, chloroplastic"/>
    <property type="match status" value="1"/>
</dbReference>
<evidence type="ECO:0000256" key="3">
    <source>
        <dbReference type="SAM" id="MobiDB-lite"/>
    </source>
</evidence>
<dbReference type="EMBL" id="CM017323">
    <property type="protein sequence ID" value="KAE8022323.1"/>
    <property type="molecule type" value="Genomic_DNA"/>
</dbReference>
<reference evidence="5 6" key="1">
    <citation type="submission" date="2019-06" db="EMBL/GenBank/DDBJ databases">
        <title>A chromosomal-level reference genome of Carpinus fangiana (Coryloideae, Betulaceae).</title>
        <authorList>
            <person name="Yang X."/>
            <person name="Wang Z."/>
            <person name="Zhang L."/>
            <person name="Hao G."/>
            <person name="Liu J."/>
            <person name="Yang Y."/>
        </authorList>
    </citation>
    <scope>NUCLEOTIDE SEQUENCE [LARGE SCALE GENOMIC DNA]</scope>
    <source>
        <strain evidence="5">Cfa_2016G</strain>
        <tissue evidence="5">Leaf</tissue>
    </source>
</reference>
<dbReference type="OrthoDB" id="736689at2759"/>
<accession>A0A5N6QXP8</accession>
<feature type="repeat" description="PPR" evidence="2">
    <location>
        <begin position="827"/>
        <end position="861"/>
    </location>
</feature>
<dbReference type="InterPro" id="IPR002885">
    <property type="entry name" value="PPR_rpt"/>
</dbReference>
<keyword evidence="1" id="KW-0677">Repeat</keyword>